<protein>
    <recommendedName>
        <fullName evidence="9">Kinetochore protein SPC25</fullName>
    </recommendedName>
</protein>
<evidence type="ECO:0000256" key="10">
    <source>
        <dbReference type="SAM" id="Coils"/>
    </source>
</evidence>
<dbReference type="CDD" id="cd23784">
    <property type="entry name" value="RWD_Spc25"/>
    <property type="match status" value="1"/>
</dbReference>
<evidence type="ECO:0000256" key="11">
    <source>
        <dbReference type="SAM" id="MobiDB-lite"/>
    </source>
</evidence>
<evidence type="ECO:0000256" key="8">
    <source>
        <dbReference type="ARBA" id="ARBA00023328"/>
    </source>
</evidence>
<feature type="compositionally biased region" description="Low complexity" evidence="11">
    <location>
        <begin position="19"/>
        <end position="29"/>
    </location>
</feature>
<accession>A0A2P5FFZ3</accession>
<evidence type="ECO:0000259" key="12">
    <source>
        <dbReference type="Pfam" id="PF08234"/>
    </source>
</evidence>
<keyword evidence="8 9" id="KW-0137">Centromere</keyword>
<evidence type="ECO:0000256" key="1">
    <source>
        <dbReference type="ARBA" id="ARBA00004584"/>
    </source>
</evidence>
<feature type="region of interest" description="Disordered" evidence="11">
    <location>
        <begin position="19"/>
        <end position="42"/>
    </location>
</feature>
<keyword evidence="9" id="KW-0539">Nucleus</keyword>
<dbReference type="AlphaFoldDB" id="A0A2P5FFZ3"/>
<dbReference type="OrthoDB" id="6353017at2759"/>
<keyword evidence="6 10" id="KW-0175">Coiled coil</keyword>
<feature type="compositionally biased region" description="Basic and acidic residues" evidence="11">
    <location>
        <begin position="30"/>
        <end position="42"/>
    </location>
</feature>
<dbReference type="EMBL" id="JXTC01000036">
    <property type="protein sequence ID" value="PON96692.1"/>
    <property type="molecule type" value="Genomic_DNA"/>
</dbReference>
<dbReference type="STRING" id="63057.A0A2P5FFZ3"/>
<name>A0A2P5FFZ3_TREOI</name>
<keyword evidence="7 9" id="KW-0131">Cell cycle</keyword>
<dbReference type="GO" id="GO:0051301">
    <property type="term" value="P:cell division"/>
    <property type="evidence" value="ECO:0007669"/>
    <property type="project" value="UniProtKB-UniRule"/>
</dbReference>
<gene>
    <name evidence="13" type="ORF">TorRG33x02_073960</name>
</gene>
<evidence type="ECO:0000313" key="13">
    <source>
        <dbReference type="EMBL" id="PON96692.1"/>
    </source>
</evidence>
<reference evidence="14" key="1">
    <citation type="submission" date="2016-06" db="EMBL/GenBank/DDBJ databases">
        <title>Parallel loss of symbiosis genes in relatives of nitrogen-fixing non-legume Parasponia.</title>
        <authorList>
            <person name="Van Velzen R."/>
            <person name="Holmer R."/>
            <person name="Bu F."/>
            <person name="Rutten L."/>
            <person name="Van Zeijl A."/>
            <person name="Liu W."/>
            <person name="Santuari L."/>
            <person name="Cao Q."/>
            <person name="Sharma T."/>
            <person name="Shen D."/>
            <person name="Roswanjaya Y."/>
            <person name="Wardhani T."/>
            <person name="Kalhor M.S."/>
            <person name="Jansen J."/>
            <person name="Van den Hoogen J."/>
            <person name="Gungor B."/>
            <person name="Hartog M."/>
            <person name="Hontelez J."/>
            <person name="Verver J."/>
            <person name="Yang W.-C."/>
            <person name="Schijlen E."/>
            <person name="Repin R."/>
            <person name="Schilthuizen M."/>
            <person name="Schranz E."/>
            <person name="Heidstra R."/>
            <person name="Miyata K."/>
            <person name="Fedorova E."/>
            <person name="Kohlen W."/>
            <person name="Bisseling T."/>
            <person name="Smit S."/>
            <person name="Geurts R."/>
        </authorList>
    </citation>
    <scope>NUCLEOTIDE SEQUENCE [LARGE SCALE GENOMIC DNA]</scope>
    <source>
        <strain evidence="14">cv. RG33-2</strain>
    </source>
</reference>
<sequence length="362" mass="40944">MAGEGRNFIQTKSALSLSLSPTPDSLSLSREMDSKAEEPVRTRMESLRMACDTEILAHQQKIDAWTASFRQSLSSIRARVQETVQSQGSMPPSLGFSTDLCTIRISDWGKLVEVKAKLRETEDDLVKALSVKNRKEAKRIAIMESLAAMKARVEELKRHVQDQRAKRDEYAEILSQQSSVSEETDSQNVKDEIQEAISWYNRVLGFHVEGGHGVKFIFKNISLKNPNEEYSFTVRHADNMYTLLDCDPHLNDIKELIYELNRTNGLFTFVRIMRQKFQEAAAQGYLPQLTNLLQESSTVSTSAPASSISTDRNESLAKKNEHHVQLGEVDRRSKKQNRGKGNNDALLSPGSVRRSPRFVVKK</sequence>
<evidence type="ECO:0000256" key="9">
    <source>
        <dbReference type="RuleBase" id="RU367150"/>
    </source>
</evidence>
<dbReference type="GO" id="GO:0007059">
    <property type="term" value="P:chromosome segregation"/>
    <property type="evidence" value="ECO:0007669"/>
    <property type="project" value="InterPro"/>
</dbReference>
<comment type="subcellular location">
    <subcellularLocation>
        <location evidence="1">Chromosome</location>
        <location evidence="1">Centromere</location>
    </subcellularLocation>
    <subcellularLocation>
        <location evidence="9">Nucleus</location>
    </subcellularLocation>
    <subcellularLocation>
        <location evidence="9">Chromosome</location>
        <location evidence="9">Centromere</location>
        <location evidence="9">Kinetochore</location>
    </subcellularLocation>
</comment>
<keyword evidence="3 9" id="KW-0158">Chromosome</keyword>
<keyword evidence="4 9" id="KW-0132">Cell division</keyword>
<dbReference type="PANTHER" id="PTHR14281:SF0">
    <property type="entry name" value="KINETOCHORE PROTEIN SPC25"/>
    <property type="match status" value="1"/>
</dbReference>
<dbReference type="FunFam" id="3.30.457.50:FF:000001">
    <property type="entry name" value="Probable kinetochore protein spc25"/>
    <property type="match status" value="1"/>
</dbReference>
<evidence type="ECO:0000313" key="14">
    <source>
        <dbReference type="Proteomes" id="UP000237000"/>
    </source>
</evidence>
<dbReference type="Proteomes" id="UP000237000">
    <property type="component" value="Unassembled WGS sequence"/>
</dbReference>
<comment type="function">
    <text evidence="9">Acts as a component of the essential kinetochore-associated NDC80 complex, which is required for chromosome segregation and spindle checkpoint activity.</text>
</comment>
<evidence type="ECO:0000256" key="5">
    <source>
        <dbReference type="ARBA" id="ARBA00022776"/>
    </source>
</evidence>
<dbReference type="PANTHER" id="PTHR14281">
    <property type="entry name" value="KINETOCHORE PROTEIN SPC25-RELATED"/>
    <property type="match status" value="1"/>
</dbReference>
<dbReference type="FunCoup" id="A0A2P5FFZ3">
    <property type="interactions" value="479"/>
</dbReference>
<comment type="subunit">
    <text evidence="9">Component of the NDC80 complex.</text>
</comment>
<feature type="coiled-coil region" evidence="10">
    <location>
        <begin position="146"/>
        <end position="173"/>
    </location>
</feature>
<dbReference type="Pfam" id="PF08234">
    <property type="entry name" value="Spindle_Spc25"/>
    <property type="match status" value="1"/>
</dbReference>
<dbReference type="GO" id="GO:0005634">
    <property type="term" value="C:nucleus"/>
    <property type="evidence" value="ECO:0007669"/>
    <property type="project" value="UniProtKB-SubCell"/>
</dbReference>
<feature type="domain" description="Chromosome segregation protein Spc25 C-terminal" evidence="12">
    <location>
        <begin position="210"/>
        <end position="278"/>
    </location>
</feature>
<comment type="similarity">
    <text evidence="2 9">Belongs to the SPC25 family.</text>
</comment>
<keyword evidence="14" id="KW-1185">Reference proteome</keyword>
<evidence type="ECO:0000256" key="3">
    <source>
        <dbReference type="ARBA" id="ARBA00022454"/>
    </source>
</evidence>
<evidence type="ECO:0000256" key="6">
    <source>
        <dbReference type="ARBA" id="ARBA00023054"/>
    </source>
</evidence>
<proteinExistence type="inferred from homology"/>
<evidence type="ECO:0000256" key="7">
    <source>
        <dbReference type="ARBA" id="ARBA00023306"/>
    </source>
</evidence>
<feature type="compositionally biased region" description="Basic and acidic residues" evidence="11">
    <location>
        <begin position="311"/>
        <end position="331"/>
    </location>
</feature>
<feature type="region of interest" description="Disordered" evidence="11">
    <location>
        <begin position="300"/>
        <end position="362"/>
    </location>
</feature>
<keyword evidence="5 9" id="KW-0498">Mitosis</keyword>
<evidence type="ECO:0000256" key="2">
    <source>
        <dbReference type="ARBA" id="ARBA00006379"/>
    </source>
</evidence>
<evidence type="ECO:0000256" key="4">
    <source>
        <dbReference type="ARBA" id="ARBA00022618"/>
    </source>
</evidence>
<feature type="compositionally biased region" description="Low complexity" evidence="11">
    <location>
        <begin position="300"/>
        <end position="310"/>
    </location>
</feature>
<dbReference type="InterPro" id="IPR013255">
    <property type="entry name" value="Spc25_C"/>
</dbReference>
<keyword evidence="9" id="KW-0995">Kinetochore</keyword>
<comment type="caution">
    <text evidence="13">The sequence shown here is derived from an EMBL/GenBank/DDBJ whole genome shotgun (WGS) entry which is preliminary data.</text>
</comment>
<dbReference type="InParanoid" id="A0A2P5FFZ3"/>
<dbReference type="Gene3D" id="3.30.457.50">
    <property type="entry name" value="Chromosome segregation protein Spc25"/>
    <property type="match status" value="1"/>
</dbReference>
<dbReference type="InterPro" id="IPR045143">
    <property type="entry name" value="Spc25"/>
</dbReference>
<dbReference type="GO" id="GO:0031262">
    <property type="term" value="C:Ndc80 complex"/>
    <property type="evidence" value="ECO:0007669"/>
    <property type="project" value="InterPro"/>
</dbReference>
<organism evidence="13 14">
    <name type="scientific">Trema orientale</name>
    <name type="common">Charcoal tree</name>
    <name type="synonym">Celtis orientalis</name>
    <dbReference type="NCBI Taxonomy" id="63057"/>
    <lineage>
        <taxon>Eukaryota</taxon>
        <taxon>Viridiplantae</taxon>
        <taxon>Streptophyta</taxon>
        <taxon>Embryophyta</taxon>
        <taxon>Tracheophyta</taxon>
        <taxon>Spermatophyta</taxon>
        <taxon>Magnoliopsida</taxon>
        <taxon>eudicotyledons</taxon>
        <taxon>Gunneridae</taxon>
        <taxon>Pentapetalae</taxon>
        <taxon>rosids</taxon>
        <taxon>fabids</taxon>
        <taxon>Rosales</taxon>
        <taxon>Cannabaceae</taxon>
        <taxon>Trema</taxon>
    </lineage>
</organism>